<accession>A0A563EHB4</accession>
<dbReference type="AlphaFoldDB" id="A0A563EHB4"/>
<reference evidence="1 2" key="1">
    <citation type="submission" date="2019-07" db="EMBL/GenBank/DDBJ databases">
        <title>Lentzea xizangensis sp. nov., isolated from Qinghai-Tibetan Plateau Soils.</title>
        <authorList>
            <person name="Huang J."/>
        </authorList>
    </citation>
    <scope>NUCLEOTIDE SEQUENCE [LARGE SCALE GENOMIC DNA]</scope>
    <source>
        <strain evidence="1 2">FXJ1.1311</strain>
    </source>
</reference>
<comment type="caution">
    <text evidence="1">The sequence shown here is derived from an EMBL/GenBank/DDBJ whole genome shotgun (WGS) entry which is preliminary data.</text>
</comment>
<protein>
    <recommendedName>
        <fullName evidence="3">Excreted virulence factor EspC, type VII ESX diderm</fullName>
    </recommendedName>
</protein>
<gene>
    <name evidence="1" type="ORF">FKR81_38120</name>
</gene>
<name>A0A563EHB4_9PSEU</name>
<evidence type="ECO:0008006" key="3">
    <source>
        <dbReference type="Google" id="ProtNLM"/>
    </source>
</evidence>
<sequence length="105" mass="11503">MSDLYTSLHALRSDAAVWRNVAHDVETLRPVVGELYLADAHIGSVAVDHGMGRLLEDLRLAVDSLLGGAGRTFREISDTLGRTADTYLNEETGNLHTMNRIEGQL</sequence>
<dbReference type="RefSeq" id="WP_146359333.1">
    <property type="nucleotide sequence ID" value="NZ_VOBR01000038.1"/>
</dbReference>
<evidence type="ECO:0000313" key="2">
    <source>
        <dbReference type="Proteomes" id="UP000316639"/>
    </source>
</evidence>
<dbReference type="OrthoDB" id="3699131at2"/>
<dbReference type="Proteomes" id="UP000316639">
    <property type="component" value="Unassembled WGS sequence"/>
</dbReference>
<dbReference type="EMBL" id="VOBR01000038">
    <property type="protein sequence ID" value="TWP45793.1"/>
    <property type="molecule type" value="Genomic_DNA"/>
</dbReference>
<keyword evidence="2" id="KW-1185">Reference proteome</keyword>
<proteinExistence type="predicted"/>
<organism evidence="1 2">
    <name type="scientific">Lentzea tibetensis</name>
    <dbReference type="NCBI Taxonomy" id="2591470"/>
    <lineage>
        <taxon>Bacteria</taxon>
        <taxon>Bacillati</taxon>
        <taxon>Actinomycetota</taxon>
        <taxon>Actinomycetes</taxon>
        <taxon>Pseudonocardiales</taxon>
        <taxon>Pseudonocardiaceae</taxon>
        <taxon>Lentzea</taxon>
    </lineage>
</organism>
<evidence type="ECO:0000313" key="1">
    <source>
        <dbReference type="EMBL" id="TWP45793.1"/>
    </source>
</evidence>